<dbReference type="STRING" id="1798473.A3G50_01675"/>
<sequence>MLYGLEKKTEDFKKVIGENRLRQSYLFFGEPQIGKFTFAASLVNFLENQEFAVAARPLLDAEFFLPTDQAGLPDDSGSIGIEAVKRLKKFLYQRPIASSRRSAIFDSAESLTPEAQNALLKIIEEPPHFSLIIFIARETSVFSATLASRFAKVYFPRLSQKSIEKYLEENFRVDSAKAGLIAKQSFGRIGRAIEIIKQETGGGKKEAGDNLGEYIEETILSLRKNILKNSSKLSWLLEREELIKRHNLNPKLQYRAIKEKLKV</sequence>
<dbReference type="PANTHER" id="PTHR11669:SF8">
    <property type="entry name" value="DNA POLYMERASE III SUBUNIT DELTA"/>
    <property type="match status" value="1"/>
</dbReference>
<dbReference type="PANTHER" id="PTHR11669">
    <property type="entry name" value="REPLICATION FACTOR C / DNA POLYMERASE III GAMMA-TAU SUBUNIT"/>
    <property type="match status" value="1"/>
</dbReference>
<name>A0A1F6C208_9BACT</name>
<dbReference type="InterPro" id="IPR027417">
    <property type="entry name" value="P-loop_NTPase"/>
</dbReference>
<dbReference type="EMBL" id="MFKM01000025">
    <property type="protein sequence ID" value="OGG43108.1"/>
    <property type="molecule type" value="Genomic_DNA"/>
</dbReference>
<accession>A0A1F6C208</accession>
<protein>
    <recommendedName>
        <fullName evidence="3">DNA polymerase III subunit delta</fullName>
    </recommendedName>
</protein>
<dbReference type="Gene3D" id="3.40.50.300">
    <property type="entry name" value="P-loop containing nucleotide triphosphate hydrolases"/>
    <property type="match status" value="1"/>
</dbReference>
<evidence type="ECO:0000313" key="1">
    <source>
        <dbReference type="EMBL" id="OGG43108.1"/>
    </source>
</evidence>
<dbReference type="SUPFAM" id="SSF52540">
    <property type="entry name" value="P-loop containing nucleoside triphosphate hydrolases"/>
    <property type="match status" value="1"/>
</dbReference>
<dbReference type="InterPro" id="IPR050238">
    <property type="entry name" value="DNA_Rep/Repair_Clamp_Loader"/>
</dbReference>
<comment type="caution">
    <text evidence="1">The sequence shown here is derived from an EMBL/GenBank/DDBJ whole genome shotgun (WGS) entry which is preliminary data.</text>
</comment>
<organism evidence="1 2">
    <name type="scientific">Candidatus Jorgensenbacteria bacterium RIFCSPLOWO2_12_FULL_42_11</name>
    <dbReference type="NCBI Taxonomy" id="1798473"/>
    <lineage>
        <taxon>Bacteria</taxon>
        <taxon>Candidatus Joergenseniibacteriota</taxon>
    </lineage>
</organism>
<gene>
    <name evidence="1" type="ORF">A3G50_01675</name>
</gene>
<evidence type="ECO:0000313" key="2">
    <source>
        <dbReference type="Proteomes" id="UP000176633"/>
    </source>
</evidence>
<dbReference type="Pfam" id="PF13177">
    <property type="entry name" value="DNA_pol3_delta2"/>
    <property type="match status" value="1"/>
</dbReference>
<dbReference type="AlphaFoldDB" id="A0A1F6C208"/>
<dbReference type="GO" id="GO:0006261">
    <property type="term" value="P:DNA-templated DNA replication"/>
    <property type="evidence" value="ECO:0007669"/>
    <property type="project" value="TreeGrafter"/>
</dbReference>
<dbReference type="Proteomes" id="UP000176633">
    <property type="component" value="Unassembled WGS sequence"/>
</dbReference>
<reference evidence="1 2" key="1">
    <citation type="journal article" date="2016" name="Nat. Commun.">
        <title>Thousands of microbial genomes shed light on interconnected biogeochemical processes in an aquifer system.</title>
        <authorList>
            <person name="Anantharaman K."/>
            <person name="Brown C.T."/>
            <person name="Hug L.A."/>
            <person name="Sharon I."/>
            <person name="Castelle C.J."/>
            <person name="Probst A.J."/>
            <person name="Thomas B.C."/>
            <person name="Singh A."/>
            <person name="Wilkins M.J."/>
            <person name="Karaoz U."/>
            <person name="Brodie E.L."/>
            <person name="Williams K.H."/>
            <person name="Hubbard S.S."/>
            <person name="Banfield J.F."/>
        </authorList>
    </citation>
    <scope>NUCLEOTIDE SEQUENCE [LARGE SCALE GENOMIC DNA]</scope>
</reference>
<evidence type="ECO:0008006" key="3">
    <source>
        <dbReference type="Google" id="ProtNLM"/>
    </source>
</evidence>
<proteinExistence type="predicted"/>